<comment type="caution">
    <text evidence="2">The sequence shown here is derived from an EMBL/GenBank/DDBJ whole genome shotgun (WGS) entry which is preliminary data.</text>
</comment>
<evidence type="ECO:0000313" key="3">
    <source>
        <dbReference type="Proteomes" id="UP000299102"/>
    </source>
</evidence>
<keyword evidence="3" id="KW-1185">Reference proteome</keyword>
<evidence type="ECO:0000313" key="2">
    <source>
        <dbReference type="EMBL" id="GBP14798.1"/>
    </source>
</evidence>
<organism evidence="2 3">
    <name type="scientific">Eumeta variegata</name>
    <name type="common">Bagworm moth</name>
    <name type="synonym">Eumeta japonica</name>
    <dbReference type="NCBI Taxonomy" id="151549"/>
    <lineage>
        <taxon>Eukaryota</taxon>
        <taxon>Metazoa</taxon>
        <taxon>Ecdysozoa</taxon>
        <taxon>Arthropoda</taxon>
        <taxon>Hexapoda</taxon>
        <taxon>Insecta</taxon>
        <taxon>Pterygota</taxon>
        <taxon>Neoptera</taxon>
        <taxon>Endopterygota</taxon>
        <taxon>Lepidoptera</taxon>
        <taxon>Glossata</taxon>
        <taxon>Ditrysia</taxon>
        <taxon>Tineoidea</taxon>
        <taxon>Psychidae</taxon>
        <taxon>Oiketicinae</taxon>
        <taxon>Eumeta</taxon>
    </lineage>
</organism>
<evidence type="ECO:0000256" key="1">
    <source>
        <dbReference type="SAM" id="MobiDB-lite"/>
    </source>
</evidence>
<dbReference type="AlphaFoldDB" id="A0A4C1TMW7"/>
<dbReference type="EMBL" id="BGZK01000067">
    <property type="protein sequence ID" value="GBP14798.1"/>
    <property type="molecule type" value="Genomic_DNA"/>
</dbReference>
<proteinExistence type="predicted"/>
<gene>
    <name evidence="2" type="ORF">EVAR_75393_1</name>
</gene>
<feature type="region of interest" description="Disordered" evidence="1">
    <location>
        <begin position="70"/>
        <end position="95"/>
    </location>
</feature>
<reference evidence="2 3" key="1">
    <citation type="journal article" date="2019" name="Commun. Biol.">
        <title>The bagworm genome reveals a unique fibroin gene that provides high tensile strength.</title>
        <authorList>
            <person name="Kono N."/>
            <person name="Nakamura H."/>
            <person name="Ohtoshi R."/>
            <person name="Tomita M."/>
            <person name="Numata K."/>
            <person name="Arakawa K."/>
        </authorList>
    </citation>
    <scope>NUCLEOTIDE SEQUENCE [LARGE SCALE GENOMIC DNA]</scope>
</reference>
<protein>
    <submittedName>
        <fullName evidence="2">Uncharacterized protein</fullName>
    </submittedName>
</protein>
<sequence>MQYAPEYHSIKSGYVHWAQCTSRYSPMVDIVDEDFDSNTSAIFQRLHEHIKWKFVIKRSQAVRAATMISSAGSVSRDRIGDVGAGDTQHASSRSP</sequence>
<accession>A0A4C1TMW7</accession>
<name>A0A4C1TMW7_EUMVA</name>
<dbReference type="Proteomes" id="UP000299102">
    <property type="component" value="Unassembled WGS sequence"/>
</dbReference>